<dbReference type="PROSITE" id="PS51918">
    <property type="entry name" value="RADICAL_SAM"/>
    <property type="match status" value="1"/>
</dbReference>
<dbReference type="InterPro" id="IPR007197">
    <property type="entry name" value="rSAM"/>
</dbReference>
<dbReference type="Pfam" id="PF00919">
    <property type="entry name" value="UPF0004"/>
    <property type="match status" value="1"/>
</dbReference>
<protein>
    <submittedName>
        <fullName evidence="10">tRNA (N(6)-L-threonylcarbamoyladenosine(37)-C(2))-methylthiotransferase MtaB</fullName>
    </submittedName>
</protein>
<evidence type="ECO:0000259" key="8">
    <source>
        <dbReference type="PROSITE" id="PS51449"/>
    </source>
</evidence>
<evidence type="ECO:0000313" key="11">
    <source>
        <dbReference type="Proteomes" id="UP000249577"/>
    </source>
</evidence>
<sequence>MSVDVISFGCRLNALDGESVRALALKAGARDVTVVNSCAVTAEAVRQAGQAARRAARERPGAEIVVTGCAAQIEPRRFAAMTEVSRVIGNAEKLRPETWASDARPLAVADAFEARDVPAPPADAGVLLPRAFVQVQTGCEHRCTFCVIPFGRGAARSTPPEAVVAEVRRVMEKGAVEAVLTGVDVTSWGDDLAGRPRLGDLVARLLREVPELKRLRLSSLDAVEIDDRLLRLLGEEQRLMPHLHLSLQSGDDMILKRMKRRHSRAEALALVEAVRRVRPDVAFGADVIAGFPTETDAMFDNTRALLEEAEIAYAHVFPFSPRPGTPAARMPQIAGALVKERAALLRETGGRLLSRHLDARVGRTIEILSEGDGVGRAADFSSVRIAPETPKGAMLDALISGHDGRALIAARNAALASRP</sequence>
<evidence type="ECO:0000256" key="3">
    <source>
        <dbReference type="ARBA" id="ARBA00022679"/>
    </source>
</evidence>
<evidence type="ECO:0000256" key="4">
    <source>
        <dbReference type="ARBA" id="ARBA00022691"/>
    </source>
</evidence>
<dbReference type="InterPro" id="IPR013848">
    <property type="entry name" value="Methylthiotransferase_N"/>
</dbReference>
<keyword evidence="6" id="KW-0408">Iron</keyword>
<comment type="cofactor">
    <cofactor evidence="1">
        <name>[4Fe-4S] cluster</name>
        <dbReference type="ChEBI" id="CHEBI:49883"/>
    </cofactor>
</comment>
<keyword evidence="5" id="KW-0479">Metal-binding</keyword>
<keyword evidence="4" id="KW-0949">S-adenosyl-L-methionine</keyword>
<dbReference type="Pfam" id="PF04055">
    <property type="entry name" value="Radical_SAM"/>
    <property type="match status" value="1"/>
</dbReference>
<keyword evidence="7" id="KW-0411">Iron-sulfur</keyword>
<evidence type="ECO:0000259" key="9">
    <source>
        <dbReference type="PROSITE" id="PS51918"/>
    </source>
</evidence>
<dbReference type="InterPro" id="IPR020612">
    <property type="entry name" value="Methylthiotransferase_CS"/>
</dbReference>
<evidence type="ECO:0000256" key="2">
    <source>
        <dbReference type="ARBA" id="ARBA00022485"/>
    </source>
</evidence>
<dbReference type="GO" id="GO:0046872">
    <property type="term" value="F:metal ion binding"/>
    <property type="evidence" value="ECO:0007669"/>
    <property type="project" value="UniProtKB-KW"/>
</dbReference>
<dbReference type="CDD" id="cd01335">
    <property type="entry name" value="Radical_SAM"/>
    <property type="match status" value="1"/>
</dbReference>
<feature type="domain" description="Radical SAM core" evidence="9">
    <location>
        <begin position="125"/>
        <end position="355"/>
    </location>
</feature>
<proteinExistence type="predicted"/>
<dbReference type="SUPFAM" id="SSF102114">
    <property type="entry name" value="Radical SAM enzymes"/>
    <property type="match status" value="1"/>
</dbReference>
<evidence type="ECO:0000256" key="6">
    <source>
        <dbReference type="ARBA" id="ARBA00023004"/>
    </source>
</evidence>
<dbReference type="Proteomes" id="UP000249577">
    <property type="component" value="Unassembled WGS sequence"/>
</dbReference>
<dbReference type="SFLD" id="SFLDG01082">
    <property type="entry name" value="B12-binding_domain_containing"/>
    <property type="match status" value="1"/>
</dbReference>
<evidence type="ECO:0000313" key="10">
    <source>
        <dbReference type="EMBL" id="PZQ11320.1"/>
    </source>
</evidence>
<keyword evidence="2" id="KW-0004">4Fe-4S</keyword>
<dbReference type="EMBL" id="QFPN01000012">
    <property type="protein sequence ID" value="PZQ11320.1"/>
    <property type="molecule type" value="Genomic_DNA"/>
</dbReference>
<dbReference type="AlphaFoldDB" id="A0A2W5MD32"/>
<dbReference type="InterPro" id="IPR006638">
    <property type="entry name" value="Elp3/MiaA/NifB-like_rSAM"/>
</dbReference>
<dbReference type="Gene3D" id="3.40.50.12160">
    <property type="entry name" value="Methylthiotransferase, N-terminal domain"/>
    <property type="match status" value="1"/>
</dbReference>
<dbReference type="PROSITE" id="PS01278">
    <property type="entry name" value="MTTASE_RADICAL"/>
    <property type="match status" value="1"/>
</dbReference>
<evidence type="ECO:0000256" key="7">
    <source>
        <dbReference type="ARBA" id="ARBA00023014"/>
    </source>
</evidence>
<name>A0A2W5MD32_ANCNO</name>
<dbReference type="PANTHER" id="PTHR11918">
    <property type="entry name" value="RADICAL SAM PROTEINS"/>
    <property type="match status" value="1"/>
</dbReference>
<dbReference type="PROSITE" id="PS51449">
    <property type="entry name" value="MTTASE_N"/>
    <property type="match status" value="1"/>
</dbReference>
<feature type="domain" description="MTTase N-terminal" evidence="8">
    <location>
        <begin position="1"/>
        <end position="104"/>
    </location>
</feature>
<dbReference type="NCBIfam" id="TIGR00089">
    <property type="entry name" value="MiaB/RimO family radical SAM methylthiotransferase"/>
    <property type="match status" value="1"/>
</dbReference>
<dbReference type="InterPro" id="IPR005839">
    <property type="entry name" value="Methylthiotransferase"/>
</dbReference>
<organism evidence="10 11">
    <name type="scientific">Ancylobacter novellus</name>
    <name type="common">Thiobacillus novellus</name>
    <dbReference type="NCBI Taxonomy" id="921"/>
    <lineage>
        <taxon>Bacteria</taxon>
        <taxon>Pseudomonadati</taxon>
        <taxon>Pseudomonadota</taxon>
        <taxon>Alphaproteobacteria</taxon>
        <taxon>Hyphomicrobiales</taxon>
        <taxon>Xanthobacteraceae</taxon>
        <taxon>Ancylobacter</taxon>
    </lineage>
</organism>
<dbReference type="GO" id="GO:0051539">
    <property type="term" value="F:4 iron, 4 sulfur cluster binding"/>
    <property type="evidence" value="ECO:0007669"/>
    <property type="project" value="UniProtKB-KW"/>
</dbReference>
<dbReference type="SMART" id="SM00729">
    <property type="entry name" value="Elp3"/>
    <property type="match status" value="1"/>
</dbReference>
<dbReference type="InterPro" id="IPR006467">
    <property type="entry name" value="MiaB-like_bact"/>
</dbReference>
<dbReference type="NCBIfam" id="TIGR01579">
    <property type="entry name" value="MiaB-like-C"/>
    <property type="match status" value="1"/>
</dbReference>
<dbReference type="InterPro" id="IPR058240">
    <property type="entry name" value="rSAM_sf"/>
</dbReference>
<evidence type="ECO:0000256" key="5">
    <source>
        <dbReference type="ARBA" id="ARBA00022723"/>
    </source>
</evidence>
<evidence type="ECO:0000256" key="1">
    <source>
        <dbReference type="ARBA" id="ARBA00001966"/>
    </source>
</evidence>
<dbReference type="GO" id="GO:0035598">
    <property type="term" value="F:tRNA (N(6)-L-threonylcarbamoyladenosine(37)-C(2))-methylthiotransferase activity"/>
    <property type="evidence" value="ECO:0007669"/>
    <property type="project" value="TreeGrafter"/>
</dbReference>
<dbReference type="Gene3D" id="3.80.30.20">
    <property type="entry name" value="tm_1862 like domain"/>
    <property type="match status" value="1"/>
</dbReference>
<gene>
    <name evidence="10" type="ORF">DI565_18695</name>
</gene>
<keyword evidence="3 10" id="KW-0808">Transferase</keyword>
<dbReference type="SFLD" id="SFLDS00029">
    <property type="entry name" value="Radical_SAM"/>
    <property type="match status" value="1"/>
</dbReference>
<dbReference type="PANTHER" id="PTHR11918:SF45">
    <property type="entry name" value="THREONYLCARBAMOYLADENOSINE TRNA METHYLTHIOTRANSFERASE"/>
    <property type="match status" value="1"/>
</dbReference>
<dbReference type="InterPro" id="IPR038135">
    <property type="entry name" value="Methylthiotransferase_N_sf"/>
</dbReference>
<reference evidence="10 11" key="1">
    <citation type="submission" date="2017-08" db="EMBL/GenBank/DDBJ databases">
        <title>Infants hospitalized years apart are colonized by the same room-sourced microbial strains.</title>
        <authorList>
            <person name="Brooks B."/>
            <person name="Olm M.R."/>
            <person name="Firek B.A."/>
            <person name="Baker R."/>
            <person name="Thomas B.C."/>
            <person name="Morowitz M.J."/>
            <person name="Banfield J.F."/>
        </authorList>
    </citation>
    <scope>NUCLEOTIDE SEQUENCE [LARGE SCALE GENOMIC DNA]</scope>
    <source>
        <strain evidence="10">S2_005_003_R2_43</strain>
    </source>
</reference>
<dbReference type="InterPro" id="IPR023404">
    <property type="entry name" value="rSAM_horseshoe"/>
</dbReference>
<comment type="caution">
    <text evidence="10">The sequence shown here is derived from an EMBL/GenBank/DDBJ whole genome shotgun (WGS) entry which is preliminary data.</text>
</comment>
<accession>A0A2W5MD32</accession>